<dbReference type="InterPro" id="IPR006426">
    <property type="entry name" value="Asn_synth_AEB"/>
</dbReference>
<protein>
    <recommendedName>
        <fullName evidence="3">asparagine synthase (glutamine-hydrolyzing)</fullName>
        <ecNumber evidence="3">6.3.5.4</ecNumber>
    </recommendedName>
</protein>
<evidence type="ECO:0000256" key="2">
    <source>
        <dbReference type="ARBA" id="ARBA00005752"/>
    </source>
</evidence>
<dbReference type="Pfam" id="PF00733">
    <property type="entry name" value="Asn_synthase"/>
    <property type="match status" value="1"/>
</dbReference>
<dbReference type="InterPro" id="IPR017932">
    <property type="entry name" value="GATase_2_dom"/>
</dbReference>
<evidence type="ECO:0000256" key="5">
    <source>
        <dbReference type="ARBA" id="ARBA00022840"/>
    </source>
</evidence>
<dbReference type="Gene3D" id="3.60.20.10">
    <property type="entry name" value="Glutamine Phosphoribosylpyrophosphate, subunit 1, domain 1"/>
    <property type="match status" value="1"/>
</dbReference>
<keyword evidence="9" id="KW-0436">Ligase</keyword>
<proteinExistence type="inferred from homology"/>
<dbReference type="InterPro" id="IPR051786">
    <property type="entry name" value="ASN_synthetase/amidase"/>
</dbReference>
<dbReference type="PIRSF" id="PIRSF001589">
    <property type="entry name" value="Asn_synthetase_glu-h"/>
    <property type="match status" value="1"/>
</dbReference>
<keyword evidence="6" id="KW-0315">Glutamine amidotransferase</keyword>
<comment type="similarity">
    <text evidence="2">Belongs to the asparagine synthetase family.</text>
</comment>
<dbReference type="NCBIfam" id="TIGR01536">
    <property type="entry name" value="asn_synth_AEB"/>
    <property type="match status" value="1"/>
</dbReference>
<dbReference type="EC" id="6.3.5.4" evidence="3"/>
<organism evidence="9 10">
    <name type="scientific">Bradyrhizobium guangzhouense</name>
    <dbReference type="NCBI Taxonomy" id="1325095"/>
    <lineage>
        <taxon>Bacteria</taxon>
        <taxon>Pseudomonadati</taxon>
        <taxon>Pseudomonadota</taxon>
        <taxon>Alphaproteobacteria</taxon>
        <taxon>Hyphomicrobiales</taxon>
        <taxon>Nitrobacteraceae</taxon>
        <taxon>Bradyrhizobium</taxon>
    </lineage>
</organism>
<dbReference type="Proteomes" id="UP000290401">
    <property type="component" value="Unassembled WGS sequence"/>
</dbReference>
<dbReference type="InterPro" id="IPR001962">
    <property type="entry name" value="Asn_synthase"/>
</dbReference>
<evidence type="ECO:0000256" key="4">
    <source>
        <dbReference type="ARBA" id="ARBA00022741"/>
    </source>
</evidence>
<dbReference type="PANTHER" id="PTHR43284">
    <property type="entry name" value="ASPARAGINE SYNTHETASE (GLUTAMINE-HYDROLYZING)"/>
    <property type="match status" value="1"/>
</dbReference>
<evidence type="ECO:0000256" key="3">
    <source>
        <dbReference type="ARBA" id="ARBA00012737"/>
    </source>
</evidence>
<dbReference type="EMBL" id="RDQZ01000026">
    <property type="protein sequence ID" value="RXH09181.1"/>
    <property type="molecule type" value="Genomic_DNA"/>
</dbReference>
<dbReference type="InterPro" id="IPR014729">
    <property type="entry name" value="Rossmann-like_a/b/a_fold"/>
</dbReference>
<dbReference type="CDD" id="cd00712">
    <property type="entry name" value="AsnB"/>
    <property type="match status" value="1"/>
</dbReference>
<evidence type="ECO:0000313" key="9">
    <source>
        <dbReference type="EMBL" id="RXH09181.1"/>
    </source>
</evidence>
<comment type="caution">
    <text evidence="9">The sequence shown here is derived from an EMBL/GenBank/DDBJ whole genome shotgun (WGS) entry which is preliminary data.</text>
</comment>
<gene>
    <name evidence="9" type="primary">asnB</name>
    <name evidence="9" type="ORF">EAS56_26340</name>
</gene>
<keyword evidence="5" id="KW-0067">ATP-binding</keyword>
<feature type="domain" description="Glutamine amidotransferase type-2" evidence="8">
    <location>
        <begin position="2"/>
        <end position="216"/>
    </location>
</feature>
<comment type="pathway">
    <text evidence="1">Amino-acid biosynthesis; L-asparagine biosynthesis; L-asparagine from L-aspartate (L-Gln route): step 1/1.</text>
</comment>
<keyword evidence="4" id="KW-0547">Nucleotide-binding</keyword>
<keyword evidence="10" id="KW-1185">Reference proteome</keyword>
<dbReference type="PANTHER" id="PTHR43284:SF1">
    <property type="entry name" value="ASPARAGINE SYNTHETASE"/>
    <property type="match status" value="1"/>
</dbReference>
<sequence>MCGIFGWITQQPRKDGQPLLERSTQGLQHRGPDGEGYFLETFGDFETAFGHRRLSIIDLSAGAQPMSSHDSALTITFNGEIYNYVELRQELVAKGHKFETASDTEVILEAYRAWGTDCLKRLRGMFAFALLDKTKRNVLLARDAFGKKPLFLSKIPGGVVFSSEIGPLLEFPGVGRAINHRVISSYLVSRFVNGPETFFENVRKLQPGRFAIWANGSLTEDVYFVAPFATTRPERMSFDEAVRAFGECLDTSVKLRMRSDAAYGAYLSGGLDSSVITTLMAKNSTNPIKTYAVGFKERGYSELPFAREVADAVGAHHHELIVSGQDFADNWERAVQFRGAPISQTSDIPILILSQWAGKSVKMVLTGEGADELLGGYPKYRAEAWVERYQRIVPEWMHRAIVSKIIQALPTQFGRVRVLDSALAERDSDLRKIGWFASSSIQDTRMLTRPEFIYDLSVGTAPRSVPMSRSRQLRLYDQLYWLPDNLLERGDRMMMAGGIEGRMPFMDTELAGLIARIPDGYVVGSHGKRILREAARGQVSETVLNRSKIGFSVPMGSWLRTTMRSLLFDLLTGTDSWVKHLLDGAEIERLIRQHAAGTLDHERILWTIANLELFLRIYKPSL</sequence>
<evidence type="ECO:0000256" key="1">
    <source>
        <dbReference type="ARBA" id="ARBA00005187"/>
    </source>
</evidence>
<reference evidence="9 10" key="1">
    <citation type="submission" date="2018-10" db="EMBL/GenBank/DDBJ databases">
        <title>Bradyrhizobium sp. nov., effective nodules isolated from peanut in China.</title>
        <authorList>
            <person name="Li Y."/>
        </authorList>
    </citation>
    <scope>NUCLEOTIDE SEQUENCE [LARGE SCALE GENOMIC DNA]</scope>
    <source>
        <strain evidence="9 10">CCBAU 53426</strain>
    </source>
</reference>
<evidence type="ECO:0000256" key="6">
    <source>
        <dbReference type="ARBA" id="ARBA00022962"/>
    </source>
</evidence>
<dbReference type="GO" id="GO:0004066">
    <property type="term" value="F:asparagine synthase (glutamine-hydrolyzing) activity"/>
    <property type="evidence" value="ECO:0007669"/>
    <property type="project" value="UniProtKB-EC"/>
</dbReference>
<accession>A0ABY0E2J4</accession>
<dbReference type="SUPFAM" id="SSF56235">
    <property type="entry name" value="N-terminal nucleophile aminohydrolases (Ntn hydrolases)"/>
    <property type="match status" value="1"/>
</dbReference>
<dbReference type="Pfam" id="PF13537">
    <property type="entry name" value="GATase_7"/>
    <property type="match status" value="1"/>
</dbReference>
<dbReference type="PROSITE" id="PS51278">
    <property type="entry name" value="GATASE_TYPE_2"/>
    <property type="match status" value="1"/>
</dbReference>
<evidence type="ECO:0000313" key="10">
    <source>
        <dbReference type="Proteomes" id="UP000290401"/>
    </source>
</evidence>
<dbReference type="InterPro" id="IPR029055">
    <property type="entry name" value="Ntn_hydrolases_N"/>
</dbReference>
<comment type="catalytic activity">
    <reaction evidence="7">
        <text>L-aspartate + L-glutamine + ATP + H2O = L-asparagine + L-glutamate + AMP + diphosphate + H(+)</text>
        <dbReference type="Rhea" id="RHEA:12228"/>
        <dbReference type="ChEBI" id="CHEBI:15377"/>
        <dbReference type="ChEBI" id="CHEBI:15378"/>
        <dbReference type="ChEBI" id="CHEBI:29985"/>
        <dbReference type="ChEBI" id="CHEBI:29991"/>
        <dbReference type="ChEBI" id="CHEBI:30616"/>
        <dbReference type="ChEBI" id="CHEBI:33019"/>
        <dbReference type="ChEBI" id="CHEBI:58048"/>
        <dbReference type="ChEBI" id="CHEBI:58359"/>
        <dbReference type="ChEBI" id="CHEBI:456215"/>
        <dbReference type="EC" id="6.3.5.4"/>
    </reaction>
</comment>
<dbReference type="InterPro" id="IPR033738">
    <property type="entry name" value="AsnB_N"/>
</dbReference>
<evidence type="ECO:0000256" key="7">
    <source>
        <dbReference type="ARBA" id="ARBA00048741"/>
    </source>
</evidence>
<dbReference type="RefSeq" id="WP_128958548.1">
    <property type="nucleotide sequence ID" value="NZ_RDQZ01000026.1"/>
</dbReference>
<evidence type="ECO:0000259" key="8">
    <source>
        <dbReference type="PROSITE" id="PS51278"/>
    </source>
</evidence>
<dbReference type="Gene3D" id="3.40.50.620">
    <property type="entry name" value="HUPs"/>
    <property type="match status" value="1"/>
</dbReference>
<name>A0ABY0E2J4_9BRAD</name>
<dbReference type="CDD" id="cd01991">
    <property type="entry name" value="Asn_synthase_B_C"/>
    <property type="match status" value="1"/>
</dbReference>
<dbReference type="SUPFAM" id="SSF52402">
    <property type="entry name" value="Adenine nucleotide alpha hydrolases-like"/>
    <property type="match status" value="1"/>
</dbReference>